<dbReference type="SUPFAM" id="SSF56112">
    <property type="entry name" value="Protein kinase-like (PK-like)"/>
    <property type="match status" value="1"/>
</dbReference>
<dbReference type="RefSeq" id="WP_224137119.1">
    <property type="nucleotide sequence ID" value="NZ_JAIQUM010000005.1"/>
</dbReference>
<comment type="caution">
    <text evidence="1">The sequence shown here is derived from an EMBL/GenBank/DDBJ whole genome shotgun (WGS) entry which is preliminary data.</text>
</comment>
<gene>
    <name evidence="1" type="primary">ysxE</name>
    <name evidence="1" type="ORF">K9V48_03950</name>
</gene>
<keyword evidence="1" id="KW-0167">Capsid protein</keyword>
<keyword evidence="1" id="KW-0946">Virion</keyword>
<dbReference type="PANTHER" id="PTHR39179:SF3">
    <property type="entry name" value="COTS-RELATED PROTEIN"/>
    <property type="match status" value="1"/>
</dbReference>
<keyword evidence="2" id="KW-1185">Reference proteome</keyword>
<dbReference type="NCBIfam" id="TIGR02904">
    <property type="entry name" value="spore_ysxE"/>
    <property type="match status" value="1"/>
</dbReference>
<sequence length="347" mass="41242">MSFALAIRIDEIKPLLNNYEIEPEYTEEISRKAIKVYTDSGAYVLKKLSKKFNPAFADSLTNLDEQRFSSYVPILKNRHQQFVSQYNGEFFYLMPWLPNETDEELDARHQYLFKEVANIHSRTKKEIKLNGQEATSHFETLTKRWEESKAVYEAFVEQCEQRLYLSPFELQAVTYFIEVSRAIDFSTKKLGEWSEKMKEKEQTRVVLNHGKISAHHFLYDENGTGYLTNFEQARYGAPIDDILLFMDRTAQTYPTQCADCVNWFYTYQKGFPFTEEEMLLFLSYLAYPERICRNIKRYIQSTKPQSELESNKQLLKSYWHFKNMEYIVMKVFEIEEKKKLKDESSGE</sequence>
<dbReference type="InterPro" id="IPR014253">
    <property type="entry name" value="Spore_coat_YsxE"/>
</dbReference>
<dbReference type="Gene3D" id="3.90.1200.10">
    <property type="match status" value="1"/>
</dbReference>
<dbReference type="PANTHER" id="PTHR39179">
    <property type="entry name" value="SPORE COAT PROTEIN I"/>
    <property type="match status" value="1"/>
</dbReference>
<accession>A0ABS7UM74</accession>
<name>A0ABS7UM74_9BACI</name>
<reference evidence="1" key="1">
    <citation type="submission" date="2024-05" db="EMBL/GenBank/DDBJ databases">
        <title>Metabacillus sp. nov., isolated from the rhizosphere soil of tomato plants.</title>
        <authorList>
            <person name="Ma R."/>
        </authorList>
    </citation>
    <scope>NUCLEOTIDE SEQUENCE</scope>
    <source>
        <strain evidence="1">DBTR6</strain>
    </source>
</reference>
<protein>
    <submittedName>
        <fullName evidence="1">Spore coat protein YsxE</fullName>
    </submittedName>
</protein>
<dbReference type="InterPro" id="IPR011009">
    <property type="entry name" value="Kinase-like_dom_sf"/>
</dbReference>
<dbReference type="Gene3D" id="3.30.200.20">
    <property type="entry name" value="Phosphorylase Kinase, domain 1"/>
    <property type="match status" value="1"/>
</dbReference>
<evidence type="ECO:0000313" key="1">
    <source>
        <dbReference type="EMBL" id="MBZ5749415.1"/>
    </source>
</evidence>
<evidence type="ECO:0000313" key="2">
    <source>
        <dbReference type="Proteomes" id="UP001165287"/>
    </source>
</evidence>
<dbReference type="InterPro" id="IPR047175">
    <property type="entry name" value="CotS-like"/>
</dbReference>
<organism evidence="1 2">
    <name type="scientific">Metabacillus rhizolycopersici</name>
    <dbReference type="NCBI Taxonomy" id="2875709"/>
    <lineage>
        <taxon>Bacteria</taxon>
        <taxon>Bacillati</taxon>
        <taxon>Bacillota</taxon>
        <taxon>Bacilli</taxon>
        <taxon>Bacillales</taxon>
        <taxon>Bacillaceae</taxon>
        <taxon>Metabacillus</taxon>
    </lineage>
</organism>
<dbReference type="EMBL" id="JAIQUM010000005">
    <property type="protein sequence ID" value="MBZ5749415.1"/>
    <property type="molecule type" value="Genomic_DNA"/>
</dbReference>
<dbReference type="Proteomes" id="UP001165287">
    <property type="component" value="Unassembled WGS sequence"/>
</dbReference>
<proteinExistence type="predicted"/>